<comment type="caution">
    <text evidence="2">The sequence shown here is derived from an EMBL/GenBank/DDBJ whole genome shotgun (WGS) entry which is preliminary data.</text>
</comment>
<evidence type="ECO:0000313" key="3">
    <source>
        <dbReference type="Proteomes" id="UP001283361"/>
    </source>
</evidence>
<accession>A0AAE0ZR73</accession>
<dbReference type="AlphaFoldDB" id="A0AAE0ZR73"/>
<gene>
    <name evidence="2" type="ORF">RRG08_030180</name>
</gene>
<name>A0AAE0ZR73_9GAST</name>
<dbReference type="EMBL" id="JAWDGP010003469">
    <property type="protein sequence ID" value="KAK3774098.1"/>
    <property type="molecule type" value="Genomic_DNA"/>
</dbReference>
<protein>
    <submittedName>
        <fullName evidence="2">Uncharacterized protein</fullName>
    </submittedName>
</protein>
<organism evidence="2 3">
    <name type="scientific">Elysia crispata</name>
    <name type="common">lettuce slug</name>
    <dbReference type="NCBI Taxonomy" id="231223"/>
    <lineage>
        <taxon>Eukaryota</taxon>
        <taxon>Metazoa</taxon>
        <taxon>Spiralia</taxon>
        <taxon>Lophotrochozoa</taxon>
        <taxon>Mollusca</taxon>
        <taxon>Gastropoda</taxon>
        <taxon>Heterobranchia</taxon>
        <taxon>Euthyneura</taxon>
        <taxon>Panpulmonata</taxon>
        <taxon>Sacoglossa</taxon>
        <taxon>Placobranchoidea</taxon>
        <taxon>Plakobranchidae</taxon>
        <taxon>Elysia</taxon>
    </lineage>
</organism>
<keyword evidence="1" id="KW-0472">Membrane</keyword>
<reference evidence="2" key="1">
    <citation type="journal article" date="2023" name="G3 (Bethesda)">
        <title>A reference genome for the long-term kleptoplast-retaining sea slug Elysia crispata morphotype clarki.</title>
        <authorList>
            <person name="Eastman K.E."/>
            <person name="Pendleton A.L."/>
            <person name="Shaikh M.A."/>
            <person name="Suttiyut T."/>
            <person name="Ogas R."/>
            <person name="Tomko P."/>
            <person name="Gavelis G."/>
            <person name="Widhalm J.R."/>
            <person name="Wisecaver J.H."/>
        </authorList>
    </citation>
    <scope>NUCLEOTIDE SEQUENCE</scope>
    <source>
        <strain evidence="2">ECLA1</strain>
    </source>
</reference>
<keyword evidence="1" id="KW-1133">Transmembrane helix</keyword>
<keyword evidence="3" id="KW-1185">Reference proteome</keyword>
<evidence type="ECO:0000313" key="2">
    <source>
        <dbReference type="EMBL" id="KAK3774098.1"/>
    </source>
</evidence>
<dbReference type="Proteomes" id="UP001283361">
    <property type="component" value="Unassembled WGS sequence"/>
</dbReference>
<evidence type="ECO:0000256" key="1">
    <source>
        <dbReference type="SAM" id="Phobius"/>
    </source>
</evidence>
<keyword evidence="1" id="KW-0812">Transmembrane</keyword>
<sequence>MAGLMAGRYRVDAGSQLLDTVLGKLVRAMKSRAERGVSDRVYARLITLNRWVIYCMFSTIEPWLLLVRVLMYTEAYVHVPQPVQAGGESPDHQDHE</sequence>
<proteinExistence type="predicted"/>
<feature type="transmembrane region" description="Helical" evidence="1">
    <location>
        <begin position="51"/>
        <end position="71"/>
    </location>
</feature>